<dbReference type="Gene3D" id="3.10.105.10">
    <property type="entry name" value="Dipeptide-binding Protein, Domain 3"/>
    <property type="match status" value="1"/>
</dbReference>
<name>A0A5S5AWW0_9FIRM</name>
<dbReference type="PROSITE" id="PS51257">
    <property type="entry name" value="PROKAR_LIPOPROTEIN"/>
    <property type="match status" value="1"/>
</dbReference>
<dbReference type="CDD" id="cd00995">
    <property type="entry name" value="PBP2_NikA_DppA_OppA_like"/>
    <property type="match status" value="1"/>
</dbReference>
<organism evidence="7 8">
    <name type="scientific">Thermosediminibacter litoriperuensis</name>
    <dbReference type="NCBI Taxonomy" id="291989"/>
    <lineage>
        <taxon>Bacteria</taxon>
        <taxon>Bacillati</taxon>
        <taxon>Bacillota</taxon>
        <taxon>Clostridia</taxon>
        <taxon>Thermosediminibacterales</taxon>
        <taxon>Thermosediminibacteraceae</taxon>
        <taxon>Thermosediminibacter</taxon>
    </lineage>
</organism>
<dbReference type="Gene3D" id="3.40.190.10">
    <property type="entry name" value="Periplasmic binding protein-like II"/>
    <property type="match status" value="1"/>
</dbReference>
<dbReference type="OrthoDB" id="239741at2"/>
<evidence type="ECO:0000259" key="6">
    <source>
        <dbReference type="Pfam" id="PF00496"/>
    </source>
</evidence>
<dbReference type="InterPro" id="IPR023765">
    <property type="entry name" value="SBP_5_CS"/>
</dbReference>
<evidence type="ECO:0000256" key="5">
    <source>
        <dbReference type="SAM" id="SignalP"/>
    </source>
</evidence>
<dbReference type="PROSITE" id="PS01040">
    <property type="entry name" value="SBP_BACTERIAL_5"/>
    <property type="match status" value="1"/>
</dbReference>
<dbReference type="InterPro" id="IPR030678">
    <property type="entry name" value="Peptide/Ni-bd"/>
</dbReference>
<dbReference type="PANTHER" id="PTHR30290:SF9">
    <property type="entry name" value="OLIGOPEPTIDE-BINDING PROTEIN APPA"/>
    <property type="match status" value="1"/>
</dbReference>
<dbReference type="RefSeq" id="WP_148866827.1">
    <property type="nucleotide sequence ID" value="NZ_VNHO01000009.1"/>
</dbReference>
<gene>
    <name evidence="7" type="ORF">LZ11_01044</name>
</gene>
<dbReference type="PIRSF" id="PIRSF002741">
    <property type="entry name" value="MppA"/>
    <property type="match status" value="1"/>
</dbReference>
<keyword evidence="3" id="KW-0813">Transport</keyword>
<accession>A0A5S5AWW0</accession>
<dbReference type="EMBL" id="VNHO01000009">
    <property type="protein sequence ID" value="TYP56123.1"/>
    <property type="molecule type" value="Genomic_DNA"/>
</dbReference>
<dbReference type="InterPro" id="IPR039424">
    <property type="entry name" value="SBP_5"/>
</dbReference>
<evidence type="ECO:0000313" key="7">
    <source>
        <dbReference type="EMBL" id="TYP56123.1"/>
    </source>
</evidence>
<dbReference type="InterPro" id="IPR000914">
    <property type="entry name" value="SBP_5_dom"/>
</dbReference>
<comment type="similarity">
    <text evidence="2">Belongs to the bacterial solute-binding protein 5 family.</text>
</comment>
<feature type="signal peptide" evidence="5">
    <location>
        <begin position="1"/>
        <end position="20"/>
    </location>
</feature>
<comment type="caution">
    <text evidence="7">The sequence shown here is derived from an EMBL/GenBank/DDBJ whole genome shotgun (WGS) entry which is preliminary data.</text>
</comment>
<evidence type="ECO:0000313" key="8">
    <source>
        <dbReference type="Proteomes" id="UP000322294"/>
    </source>
</evidence>
<feature type="chain" id="PRO_5038613252" evidence="5">
    <location>
        <begin position="21"/>
        <end position="534"/>
    </location>
</feature>
<evidence type="ECO:0000256" key="2">
    <source>
        <dbReference type="ARBA" id="ARBA00005695"/>
    </source>
</evidence>
<keyword evidence="4 5" id="KW-0732">Signal</keyword>
<keyword evidence="8" id="KW-1185">Reference proteome</keyword>
<dbReference type="GO" id="GO:1904680">
    <property type="term" value="F:peptide transmembrane transporter activity"/>
    <property type="evidence" value="ECO:0007669"/>
    <property type="project" value="TreeGrafter"/>
</dbReference>
<dbReference type="GO" id="GO:0043190">
    <property type="term" value="C:ATP-binding cassette (ABC) transporter complex"/>
    <property type="evidence" value="ECO:0007669"/>
    <property type="project" value="InterPro"/>
</dbReference>
<dbReference type="PANTHER" id="PTHR30290">
    <property type="entry name" value="PERIPLASMIC BINDING COMPONENT OF ABC TRANSPORTER"/>
    <property type="match status" value="1"/>
</dbReference>
<dbReference type="SUPFAM" id="SSF53850">
    <property type="entry name" value="Periplasmic binding protein-like II"/>
    <property type="match status" value="1"/>
</dbReference>
<sequence length="534" mass="60252">MRKRVLALLLIILMVAPAIAGCSRSADQAEPPESSEIKKGGVLNDYLEDDPNGFDVQENTFLVMYTLARQLYSTLLRYKGDTLELEPELLAKMPEVSPDGRTYTFELKKGVKFHDGTTELVADDVKFTIERMLDPNGKGMSTWLFEPILGAKKFMEGKAASLEGFKKIDDYRFQIILEKPYAPFLNNLAVPAASIYSEKLVKAAGDNWRLNPIGTGPFRLKSYVPNTEIVLEKNPYYFEPGLPYLDCIHYRIVPDATTALMEFENGTLDVCIIPVNEYQRIKDSGKYEVLEGVALNTYYFLMNMSDPMWSDVRLRKAVAMAIDKEKLVQALYGPRGTVAKSFVTPGIPGAYEEGTGPAYDYNPEEAKKLVRELGNIGKLQAWQRGGDRLTDANVAIQAMLKEVGLDLEITIVEKAAFSDARNKGKIPANHGNWWADIPDPDNYLYTFFARTNQMSSGYNNKEIQDLLEKARAEVDPEKRKELYRKIEDTIVREDVAVIPLFHIKSLLATQKNVKGIIMHPTGINIYTYAYKEIQ</sequence>
<dbReference type="Pfam" id="PF00496">
    <property type="entry name" value="SBP_bac_5"/>
    <property type="match status" value="1"/>
</dbReference>
<dbReference type="GO" id="GO:0015833">
    <property type="term" value="P:peptide transport"/>
    <property type="evidence" value="ECO:0007669"/>
    <property type="project" value="TreeGrafter"/>
</dbReference>
<feature type="domain" description="Solute-binding protein family 5" evidence="6">
    <location>
        <begin position="85"/>
        <end position="453"/>
    </location>
</feature>
<dbReference type="AlphaFoldDB" id="A0A5S5AWW0"/>
<dbReference type="Proteomes" id="UP000322294">
    <property type="component" value="Unassembled WGS sequence"/>
</dbReference>
<dbReference type="Gene3D" id="3.90.76.10">
    <property type="entry name" value="Dipeptide-binding Protein, Domain 1"/>
    <property type="match status" value="1"/>
</dbReference>
<evidence type="ECO:0000256" key="1">
    <source>
        <dbReference type="ARBA" id="ARBA00004193"/>
    </source>
</evidence>
<evidence type="ECO:0000256" key="3">
    <source>
        <dbReference type="ARBA" id="ARBA00022448"/>
    </source>
</evidence>
<proteinExistence type="inferred from homology"/>
<reference evidence="7 8" key="1">
    <citation type="submission" date="2019-07" db="EMBL/GenBank/DDBJ databases">
        <title>Genomic Encyclopedia of Type Strains, Phase I: the one thousand microbial genomes (KMG-I) project.</title>
        <authorList>
            <person name="Kyrpides N."/>
        </authorList>
    </citation>
    <scope>NUCLEOTIDE SEQUENCE [LARGE SCALE GENOMIC DNA]</scope>
    <source>
        <strain evidence="7 8">DSM 16647</strain>
    </source>
</reference>
<comment type="subcellular location">
    <subcellularLocation>
        <location evidence="1">Cell membrane</location>
        <topology evidence="1">Lipid-anchor</topology>
    </subcellularLocation>
</comment>
<protein>
    <submittedName>
        <fullName evidence="7">Peptide/nickel transport system substrate-binding protein</fullName>
    </submittedName>
</protein>
<dbReference type="GO" id="GO:0042597">
    <property type="term" value="C:periplasmic space"/>
    <property type="evidence" value="ECO:0007669"/>
    <property type="project" value="UniProtKB-ARBA"/>
</dbReference>
<evidence type="ECO:0000256" key="4">
    <source>
        <dbReference type="ARBA" id="ARBA00022729"/>
    </source>
</evidence>